<dbReference type="EMBL" id="CM029045">
    <property type="protein sequence ID" value="KAG2599658.1"/>
    <property type="molecule type" value="Genomic_DNA"/>
</dbReference>
<dbReference type="AlphaFoldDB" id="A0A8T0SRA5"/>
<feature type="compositionally biased region" description="Polar residues" evidence="1">
    <location>
        <begin position="33"/>
        <end position="42"/>
    </location>
</feature>
<evidence type="ECO:0000256" key="1">
    <source>
        <dbReference type="SAM" id="MobiDB-lite"/>
    </source>
</evidence>
<name>A0A8T0SRA5_PANVG</name>
<sequence>MASGSAKEMREGMTGVKRAAEWDPPQRCGKNPRQATTGGELVVSSSSAANHSEYCPAMFIHAPSEACHAFDFSSFTYALQSEVFIGGTWF</sequence>
<proteinExistence type="predicted"/>
<dbReference type="Proteomes" id="UP000823388">
    <property type="component" value="Chromosome 5K"/>
</dbReference>
<feature type="region of interest" description="Disordered" evidence="1">
    <location>
        <begin position="1"/>
        <end position="42"/>
    </location>
</feature>
<accession>A0A8T0SRA5</accession>
<organism evidence="2 3">
    <name type="scientific">Panicum virgatum</name>
    <name type="common">Blackwell switchgrass</name>
    <dbReference type="NCBI Taxonomy" id="38727"/>
    <lineage>
        <taxon>Eukaryota</taxon>
        <taxon>Viridiplantae</taxon>
        <taxon>Streptophyta</taxon>
        <taxon>Embryophyta</taxon>
        <taxon>Tracheophyta</taxon>
        <taxon>Spermatophyta</taxon>
        <taxon>Magnoliopsida</taxon>
        <taxon>Liliopsida</taxon>
        <taxon>Poales</taxon>
        <taxon>Poaceae</taxon>
        <taxon>PACMAD clade</taxon>
        <taxon>Panicoideae</taxon>
        <taxon>Panicodae</taxon>
        <taxon>Paniceae</taxon>
        <taxon>Panicinae</taxon>
        <taxon>Panicum</taxon>
        <taxon>Panicum sect. Hiantes</taxon>
    </lineage>
</organism>
<evidence type="ECO:0000313" key="3">
    <source>
        <dbReference type="Proteomes" id="UP000823388"/>
    </source>
</evidence>
<gene>
    <name evidence="2" type="ORF">PVAP13_5KG421163</name>
</gene>
<keyword evidence="3" id="KW-1185">Reference proteome</keyword>
<reference evidence="2" key="1">
    <citation type="submission" date="2020-05" db="EMBL/GenBank/DDBJ databases">
        <title>WGS assembly of Panicum virgatum.</title>
        <authorList>
            <person name="Lovell J.T."/>
            <person name="Jenkins J."/>
            <person name="Shu S."/>
            <person name="Juenger T.E."/>
            <person name="Schmutz J."/>
        </authorList>
    </citation>
    <scope>NUCLEOTIDE SEQUENCE</scope>
    <source>
        <strain evidence="2">AP13</strain>
    </source>
</reference>
<comment type="caution">
    <text evidence="2">The sequence shown here is derived from an EMBL/GenBank/DDBJ whole genome shotgun (WGS) entry which is preliminary data.</text>
</comment>
<evidence type="ECO:0000313" key="2">
    <source>
        <dbReference type="EMBL" id="KAG2599658.1"/>
    </source>
</evidence>
<protein>
    <submittedName>
        <fullName evidence="2">Uncharacterized protein</fullName>
    </submittedName>
</protein>